<evidence type="ECO:0008006" key="15">
    <source>
        <dbReference type="Google" id="ProtNLM"/>
    </source>
</evidence>
<organism evidence="13 14">
    <name type="scientific">Pycnococcus provasolii</name>
    <dbReference type="NCBI Taxonomy" id="41880"/>
    <lineage>
        <taxon>Eukaryota</taxon>
        <taxon>Viridiplantae</taxon>
        <taxon>Chlorophyta</taxon>
        <taxon>Pseudoscourfieldiophyceae</taxon>
        <taxon>Pseudoscourfieldiales</taxon>
        <taxon>Pycnococcaceae</taxon>
        <taxon>Pycnococcus</taxon>
    </lineage>
</organism>
<keyword evidence="10" id="KW-0325">Glycoprotein</keyword>
<dbReference type="GO" id="GO:0006491">
    <property type="term" value="P:N-glycan processing"/>
    <property type="evidence" value="ECO:0007669"/>
    <property type="project" value="TreeGrafter"/>
</dbReference>
<evidence type="ECO:0000256" key="11">
    <source>
        <dbReference type="SAM" id="MobiDB-lite"/>
    </source>
</evidence>
<evidence type="ECO:0000256" key="1">
    <source>
        <dbReference type="ARBA" id="ARBA00004323"/>
    </source>
</evidence>
<name>A0A830HKR5_9CHLO</name>
<dbReference type="Pfam" id="PF00777">
    <property type="entry name" value="Glyco_transf_29"/>
    <property type="match status" value="1"/>
</dbReference>
<accession>A0A830HKR5</accession>
<feature type="chain" id="PRO_5032785778" description="Sialyltransferase" evidence="12">
    <location>
        <begin position="41"/>
        <end position="471"/>
    </location>
</feature>
<dbReference type="Proteomes" id="UP000660262">
    <property type="component" value="Unassembled WGS sequence"/>
</dbReference>
<comment type="caution">
    <text evidence="13">The sequence shown here is derived from an EMBL/GenBank/DDBJ whole genome shotgun (WGS) entry which is preliminary data.</text>
</comment>
<keyword evidence="9" id="KW-0472">Membrane</keyword>
<dbReference type="GO" id="GO:0000139">
    <property type="term" value="C:Golgi membrane"/>
    <property type="evidence" value="ECO:0007669"/>
    <property type="project" value="UniProtKB-SubCell"/>
</dbReference>
<evidence type="ECO:0000256" key="5">
    <source>
        <dbReference type="ARBA" id="ARBA00022692"/>
    </source>
</evidence>
<feature type="region of interest" description="Disordered" evidence="11">
    <location>
        <begin position="199"/>
        <end position="260"/>
    </location>
</feature>
<keyword evidence="7" id="KW-1133">Transmembrane helix</keyword>
<reference evidence="13" key="1">
    <citation type="submission" date="2020-10" db="EMBL/GenBank/DDBJ databases">
        <title>Unveiling of a novel bifunctional photoreceptor, Dualchrome1, isolated from a cosmopolitan green alga.</title>
        <authorList>
            <person name="Suzuki S."/>
            <person name="Kawachi M."/>
        </authorList>
    </citation>
    <scope>NUCLEOTIDE SEQUENCE</scope>
    <source>
        <strain evidence="13">NIES 2893</strain>
    </source>
</reference>
<evidence type="ECO:0000256" key="10">
    <source>
        <dbReference type="ARBA" id="ARBA00023180"/>
    </source>
</evidence>
<dbReference type="PANTHER" id="PTHR11987">
    <property type="entry name" value="ALPHA-2,8-SIALYLTRANSFERASE"/>
    <property type="match status" value="1"/>
</dbReference>
<dbReference type="OrthoDB" id="10264956at2759"/>
<evidence type="ECO:0000256" key="2">
    <source>
        <dbReference type="ARBA" id="ARBA00006003"/>
    </source>
</evidence>
<dbReference type="AlphaFoldDB" id="A0A830HKR5"/>
<evidence type="ECO:0000256" key="9">
    <source>
        <dbReference type="ARBA" id="ARBA00023136"/>
    </source>
</evidence>
<dbReference type="GO" id="GO:0003828">
    <property type="term" value="F:alpha-N-acetylneuraminate alpha-2,8-sialyltransferase activity"/>
    <property type="evidence" value="ECO:0007669"/>
    <property type="project" value="TreeGrafter"/>
</dbReference>
<dbReference type="GO" id="GO:0009311">
    <property type="term" value="P:oligosaccharide metabolic process"/>
    <property type="evidence" value="ECO:0007669"/>
    <property type="project" value="TreeGrafter"/>
</dbReference>
<gene>
    <name evidence="13" type="ORF">PPROV_000671800</name>
</gene>
<feature type="compositionally biased region" description="Low complexity" evidence="11">
    <location>
        <begin position="238"/>
        <end position="252"/>
    </location>
</feature>
<keyword evidence="4" id="KW-0808">Transferase</keyword>
<evidence type="ECO:0000313" key="13">
    <source>
        <dbReference type="EMBL" id="GHP07976.1"/>
    </source>
</evidence>
<comment type="subcellular location">
    <subcellularLocation>
        <location evidence="1">Golgi apparatus membrane</location>
        <topology evidence="1">Single-pass type II membrane protein</topology>
    </subcellularLocation>
</comment>
<keyword evidence="5" id="KW-0812">Transmembrane</keyword>
<evidence type="ECO:0000313" key="14">
    <source>
        <dbReference type="Proteomes" id="UP000660262"/>
    </source>
</evidence>
<protein>
    <recommendedName>
        <fullName evidence="15">Sialyltransferase</fullName>
    </recommendedName>
</protein>
<feature type="compositionally biased region" description="Basic and acidic residues" evidence="11">
    <location>
        <begin position="201"/>
        <end position="217"/>
    </location>
</feature>
<sequence>MPAHADGRRAREHGLRAVTLHATLLCVAFLHVCQCQQALAQQHEPRPREVPICGGAPKNMLPFKIQGSPYDLGYVQGARVTPARRRALLATGDNDIDDCTGNTTSLQAERSSSGRKLLRWTWKRVGCGLRKRMKVQHENDGVGGSRFGTKAVNTPGDKALDKCLRDIKFCNTAAYETASALPWLRDLSTIPRVVGMFPRMKPTERRTGEESDVRGGEESEDDSSGGGGEWTPNGLVGAPATATTATKSPPTKLRGRGGGAPPLRSCALVGNAGHLVKKKYGKYIDNHDVVLRFNTAPIGPEYRANVGSKTSARVLNNSRSVSACCEGKLPASDSKDIAMIMWFPANRAEMRSKCRSKYPGNKLTFLSRRMISSQVRTMKSMRNNARKFGLGPFGSWRQLTSGGHAILAMVNMCESVSLYGFTTFPQSKRGPGQYKGRAQKTMSGQEWHDWSGESIAWRMLHASGRGAICSM</sequence>
<evidence type="ECO:0000256" key="8">
    <source>
        <dbReference type="ARBA" id="ARBA00023034"/>
    </source>
</evidence>
<dbReference type="InterPro" id="IPR038578">
    <property type="entry name" value="GT29-like_sf"/>
</dbReference>
<keyword evidence="12" id="KW-0732">Signal</keyword>
<dbReference type="CDD" id="cd19952">
    <property type="entry name" value="GT29"/>
    <property type="match status" value="1"/>
</dbReference>
<dbReference type="InterPro" id="IPR001675">
    <property type="entry name" value="Glyco_trans_29"/>
</dbReference>
<evidence type="ECO:0000256" key="7">
    <source>
        <dbReference type="ARBA" id="ARBA00022989"/>
    </source>
</evidence>
<dbReference type="InterPro" id="IPR050943">
    <property type="entry name" value="Glycosyltr_29_Sialyltrsf"/>
</dbReference>
<keyword evidence="3" id="KW-0328">Glycosyltransferase</keyword>
<evidence type="ECO:0000256" key="12">
    <source>
        <dbReference type="SAM" id="SignalP"/>
    </source>
</evidence>
<evidence type="ECO:0000256" key="6">
    <source>
        <dbReference type="ARBA" id="ARBA00022968"/>
    </source>
</evidence>
<comment type="similarity">
    <text evidence="2">Belongs to the glycosyltransferase 29 family.</text>
</comment>
<keyword evidence="14" id="KW-1185">Reference proteome</keyword>
<keyword evidence="6" id="KW-0735">Signal-anchor</keyword>
<evidence type="ECO:0000256" key="4">
    <source>
        <dbReference type="ARBA" id="ARBA00022679"/>
    </source>
</evidence>
<proteinExistence type="inferred from homology"/>
<keyword evidence="8" id="KW-0333">Golgi apparatus</keyword>
<dbReference type="EMBL" id="BNJQ01000018">
    <property type="protein sequence ID" value="GHP07976.1"/>
    <property type="molecule type" value="Genomic_DNA"/>
</dbReference>
<dbReference type="Gene3D" id="3.90.1480.20">
    <property type="entry name" value="Glycosyl transferase family 29"/>
    <property type="match status" value="1"/>
</dbReference>
<dbReference type="PANTHER" id="PTHR11987:SF53">
    <property type="entry name" value="ALPHA-2,8-SIALYLTRANSFERASE 8F-LIKE"/>
    <property type="match status" value="1"/>
</dbReference>
<feature type="signal peptide" evidence="12">
    <location>
        <begin position="1"/>
        <end position="40"/>
    </location>
</feature>
<evidence type="ECO:0000256" key="3">
    <source>
        <dbReference type="ARBA" id="ARBA00022676"/>
    </source>
</evidence>